<name>A0A7M7NVP6_STRPU</name>
<organism evidence="2 3">
    <name type="scientific">Strongylocentrotus purpuratus</name>
    <name type="common">Purple sea urchin</name>
    <dbReference type="NCBI Taxonomy" id="7668"/>
    <lineage>
        <taxon>Eukaryota</taxon>
        <taxon>Metazoa</taxon>
        <taxon>Echinodermata</taxon>
        <taxon>Eleutherozoa</taxon>
        <taxon>Echinozoa</taxon>
        <taxon>Echinoidea</taxon>
        <taxon>Euechinoidea</taxon>
        <taxon>Echinacea</taxon>
        <taxon>Camarodonta</taxon>
        <taxon>Echinidea</taxon>
        <taxon>Strongylocentrotidae</taxon>
        <taxon>Strongylocentrotus</taxon>
    </lineage>
</organism>
<dbReference type="AlphaFoldDB" id="A0A7M7NVP6"/>
<dbReference type="SUPFAM" id="SSF49329">
    <property type="entry name" value="Cu,Zn superoxide dismutase-like"/>
    <property type="match status" value="6"/>
</dbReference>
<dbReference type="InParanoid" id="A0A7M7NVP6"/>
<dbReference type="PANTHER" id="PTHR20910:SF1">
    <property type="entry name" value="SUPEROXIDE DISMUTASE COPPER_ZINC BINDING DOMAIN-CONTAINING PROTEIN"/>
    <property type="match status" value="1"/>
</dbReference>
<dbReference type="GO" id="GO:0046872">
    <property type="term" value="F:metal ion binding"/>
    <property type="evidence" value="ECO:0007669"/>
    <property type="project" value="InterPro"/>
</dbReference>
<evidence type="ECO:0000259" key="1">
    <source>
        <dbReference type="Pfam" id="PF00080"/>
    </source>
</evidence>
<sequence>MLASLVSASEHIAKFSMKGMSGRVIFTEDPSTMGVHIQVDPLIGLEDGQDYEWSIRTLPMLYDREDKCAEEYIGPVYRNLTAAIGRLTNVTTGSMYVDPMPMLDGNDNISGRTLAIEDANSVVYCASIIPSDEVITAVAQFGTPLAGTVTFRQRAVAGAVTTIFVDVYDVTEPIIAQDYDWHISDNTGITKDMTVEEWCTATTAEAYADSGDLTPKFGSVNVKTVLLRQRYFFIDTDITLNGAESILNKSLVFSLPGDAGTRQACSPIRLVKSKTVRAEFSQNNVTGIVTFTQASLWESTNITVDLENLRQMAGGYHVHKFPVPMRYLTSDFPGSADNVAGHFNPYNIDTTADPDYPNGTNDQYELGDISGKFGSLAGQDDFSGTFEDWNMPLFGANSIVGRSVIIHLASSERWAYGLIEYPAPVRTVTSVFTYPLVGQITFRQDAEDPYSDTSVFVDLAHSDGEDTTVEHDWHIHVAKLGDDHLDQTGRCSSTLGHFNPFAVKLTEEYATECGIDVTRRCEIGDFSKKYGRITVPGSVRTQVGKYFFTDVQLPLSGVYTVADRAVVVHVKDGAPERLGCGDTLDVFQATATAEMWIGVSDSGTGTVTTPVTGSVTLTQDSEFDDVTITADLDGLNGVVAPWHIHVLPVPYSDASPCSPTSTQGHYNPFGIIGSPPAGTFDYYENGDLSGKFGYWNDLQTISTTYSDSSLSLFGSRSVSGRSVIVHRSDDGSRYRCSSLMPVLGDGDFRIEAGVDISNSDFTGYLLLGQTHFSNGRLGDTTILANFSPVDVLISDVYDWTIRTDTISSSSCPSSNSVFNPNTVATDGDYPTQCSIASQLRCQVGDLTGKNGNYSSYHKRALLTDSNLPLSGTSGVIGLPLYLESSDGNIGCATIQPLPSTGLETSITFPQMIDFDVYSFKLSMANVLTDVEPWQIIAPHYPVNSETLERCMDLQLWIIGENAEAASAELILKSANDELGIYSTTDRCRGDGTGAADQSLPLSALTVVFIAVITSLWQHVMTS</sequence>
<accession>A0A7M7NVP6</accession>
<protein>
    <recommendedName>
        <fullName evidence="1">Superoxide dismutase copper/zinc binding domain-containing protein</fullName>
    </recommendedName>
</protein>
<dbReference type="GeneID" id="582736"/>
<dbReference type="InterPro" id="IPR036423">
    <property type="entry name" value="SOD-like_Cu/Zn_dom_sf"/>
</dbReference>
<reference evidence="2" key="2">
    <citation type="submission" date="2021-01" db="UniProtKB">
        <authorList>
            <consortium name="EnsemblMetazoa"/>
        </authorList>
    </citation>
    <scope>IDENTIFICATION</scope>
</reference>
<dbReference type="OrthoDB" id="159229at2759"/>
<dbReference type="Gene3D" id="2.60.40.200">
    <property type="entry name" value="Superoxide dismutase, copper/zinc binding domain"/>
    <property type="match status" value="5"/>
</dbReference>
<dbReference type="Pfam" id="PF00080">
    <property type="entry name" value="Sod_Cu"/>
    <property type="match status" value="2"/>
</dbReference>
<dbReference type="PANTHER" id="PTHR20910">
    <property type="entry name" value="AGAP001623-PA"/>
    <property type="match status" value="1"/>
</dbReference>
<dbReference type="RefSeq" id="XP_030841235.1">
    <property type="nucleotide sequence ID" value="XM_030985375.1"/>
</dbReference>
<dbReference type="EnsemblMetazoa" id="XM_030985375">
    <property type="protein sequence ID" value="XP_030841235"/>
    <property type="gene ID" value="LOC582736"/>
</dbReference>
<dbReference type="InterPro" id="IPR001424">
    <property type="entry name" value="SOD_Cu_Zn_dom"/>
</dbReference>
<feature type="domain" description="Superoxide dismutase copper/zinc binding" evidence="1">
    <location>
        <begin position="611"/>
        <end position="731"/>
    </location>
</feature>
<feature type="domain" description="Superoxide dismutase copper/zinc binding" evidence="1">
    <location>
        <begin position="285"/>
        <end position="408"/>
    </location>
</feature>
<dbReference type="OMA" id="GIWGKSL"/>
<evidence type="ECO:0000313" key="2">
    <source>
        <dbReference type="EnsemblMetazoa" id="XP_030841235"/>
    </source>
</evidence>
<evidence type="ECO:0000313" key="3">
    <source>
        <dbReference type="Proteomes" id="UP000007110"/>
    </source>
</evidence>
<dbReference type="GO" id="GO:0006801">
    <property type="term" value="P:superoxide metabolic process"/>
    <property type="evidence" value="ECO:0007669"/>
    <property type="project" value="InterPro"/>
</dbReference>
<proteinExistence type="predicted"/>
<reference evidence="3" key="1">
    <citation type="submission" date="2015-02" db="EMBL/GenBank/DDBJ databases">
        <title>Genome sequencing for Strongylocentrotus purpuratus.</title>
        <authorList>
            <person name="Murali S."/>
            <person name="Liu Y."/>
            <person name="Vee V."/>
            <person name="English A."/>
            <person name="Wang M."/>
            <person name="Skinner E."/>
            <person name="Han Y."/>
            <person name="Muzny D.M."/>
            <person name="Worley K.C."/>
            <person name="Gibbs R.A."/>
        </authorList>
    </citation>
    <scope>NUCLEOTIDE SEQUENCE</scope>
</reference>
<dbReference type="InterPro" id="IPR053257">
    <property type="entry name" value="Cu-only_SOD"/>
</dbReference>
<keyword evidence="3" id="KW-1185">Reference proteome</keyword>
<dbReference type="KEGG" id="spu:582736"/>
<dbReference type="Proteomes" id="UP000007110">
    <property type="component" value="Unassembled WGS sequence"/>
</dbReference>